<keyword evidence="1" id="KW-0805">Transcription regulation</keyword>
<dbReference type="Pfam" id="PF01047">
    <property type="entry name" value="MarR"/>
    <property type="match status" value="1"/>
</dbReference>
<gene>
    <name evidence="5" type="ORF">CEP64_12235</name>
</gene>
<evidence type="ECO:0000256" key="2">
    <source>
        <dbReference type="ARBA" id="ARBA00023125"/>
    </source>
</evidence>
<evidence type="ECO:0000313" key="5">
    <source>
        <dbReference type="EMBL" id="ASE35325.1"/>
    </source>
</evidence>
<dbReference type="GO" id="GO:0003677">
    <property type="term" value="F:DNA binding"/>
    <property type="evidence" value="ECO:0007669"/>
    <property type="project" value="UniProtKB-KW"/>
</dbReference>
<dbReference type="Proteomes" id="UP000197058">
    <property type="component" value="Chromosome"/>
</dbReference>
<keyword evidence="2" id="KW-0238">DNA-binding</keyword>
<accession>A0AAI8GUR2</accession>
<dbReference type="AlphaFoldDB" id="A0AAI8GUR2"/>
<dbReference type="PROSITE" id="PS50995">
    <property type="entry name" value="HTH_MARR_2"/>
    <property type="match status" value="1"/>
</dbReference>
<dbReference type="GO" id="GO:0003700">
    <property type="term" value="F:DNA-binding transcription factor activity"/>
    <property type="evidence" value="ECO:0007669"/>
    <property type="project" value="InterPro"/>
</dbReference>
<reference evidence="6" key="1">
    <citation type="submission" date="2017-06" db="EMBL/GenBank/DDBJ databases">
        <title>FDA dAtabase for Regulatory Grade micrObial Sequences (FDA-ARGOS): Supporting development and validation of Infectious Disease Dx tests.</title>
        <authorList>
            <person name="Goldberg B."/>
            <person name="Campos J."/>
            <person name="Tallon L."/>
            <person name="Sadzewicz L."/>
            <person name="Sengamalay N."/>
            <person name="Ott S."/>
            <person name="Godinez A."/>
            <person name="Nagaraj S."/>
            <person name="Vavikolanu K."/>
            <person name="Nadendla S."/>
            <person name="George J."/>
            <person name="Geyer C."/>
            <person name="Sichtig H."/>
        </authorList>
    </citation>
    <scope>NUCLEOTIDE SEQUENCE [LARGE SCALE GENOMIC DNA]</scope>
    <source>
        <strain evidence="6">FDAARGOS_285</strain>
    </source>
</reference>
<dbReference type="RefSeq" id="WP_088592599.1">
    <property type="nucleotide sequence ID" value="NZ_CP022046.2"/>
</dbReference>
<dbReference type="SUPFAM" id="SSF46785">
    <property type="entry name" value="Winged helix' DNA-binding domain"/>
    <property type="match status" value="1"/>
</dbReference>
<dbReference type="Gene3D" id="1.10.10.10">
    <property type="entry name" value="Winged helix-like DNA-binding domain superfamily/Winged helix DNA-binding domain"/>
    <property type="match status" value="1"/>
</dbReference>
<dbReference type="KEGG" id="sscu:CEP64_12235"/>
<evidence type="ECO:0000313" key="6">
    <source>
        <dbReference type="Proteomes" id="UP000197058"/>
    </source>
</evidence>
<protein>
    <submittedName>
        <fullName evidence="5">MarR family transcriptional regulator</fullName>
    </submittedName>
</protein>
<proteinExistence type="predicted"/>
<dbReference type="InterPro" id="IPR036390">
    <property type="entry name" value="WH_DNA-bd_sf"/>
</dbReference>
<dbReference type="InterPro" id="IPR036388">
    <property type="entry name" value="WH-like_DNA-bd_sf"/>
</dbReference>
<evidence type="ECO:0000259" key="4">
    <source>
        <dbReference type="PROSITE" id="PS50995"/>
    </source>
</evidence>
<dbReference type="PANTHER" id="PTHR35790">
    <property type="entry name" value="HTH-TYPE TRANSCRIPTIONAL REGULATOR PCHR"/>
    <property type="match status" value="1"/>
</dbReference>
<feature type="domain" description="HTH marR-type" evidence="4">
    <location>
        <begin position="4"/>
        <end position="145"/>
    </location>
</feature>
<keyword evidence="3" id="KW-0804">Transcription</keyword>
<dbReference type="InterPro" id="IPR000835">
    <property type="entry name" value="HTH_MarR-typ"/>
</dbReference>
<dbReference type="EMBL" id="CP022046">
    <property type="protein sequence ID" value="ASE35325.1"/>
    <property type="molecule type" value="Genomic_DNA"/>
</dbReference>
<organism evidence="5 6">
    <name type="scientific">Mammaliicoccus sciuri</name>
    <name type="common">Staphylococcus sciuri</name>
    <dbReference type="NCBI Taxonomy" id="1296"/>
    <lineage>
        <taxon>Bacteria</taxon>
        <taxon>Bacillati</taxon>
        <taxon>Bacillota</taxon>
        <taxon>Bacilli</taxon>
        <taxon>Bacillales</taxon>
        <taxon>Staphylococcaceae</taxon>
        <taxon>Mammaliicoccus</taxon>
    </lineage>
</organism>
<evidence type="ECO:0000256" key="3">
    <source>
        <dbReference type="ARBA" id="ARBA00023163"/>
    </source>
</evidence>
<evidence type="ECO:0000256" key="1">
    <source>
        <dbReference type="ARBA" id="ARBA00023015"/>
    </source>
</evidence>
<name>A0AAI8GUR2_MAMSC</name>
<sequence>MTKEDSFLEAIDQLYKTTRLLNEYESRPRKYGTEDELYMVEAHVINLIGEKKVVNITDIAREMNRTKSSASQNITRLVKKGIVEKHKSVHSSREINIVLTKKGYEIFQYHKNLDDKEYRSYLNKLDAYSAQDFENITHFLSLVNDNITHLLDKEK</sequence>
<dbReference type="SMART" id="SM00347">
    <property type="entry name" value="HTH_MARR"/>
    <property type="match status" value="1"/>
</dbReference>
<dbReference type="PANTHER" id="PTHR35790:SF4">
    <property type="entry name" value="HTH-TYPE TRANSCRIPTIONAL REGULATOR PCHR"/>
    <property type="match status" value="1"/>
</dbReference>
<dbReference type="InterPro" id="IPR052067">
    <property type="entry name" value="Metal_resp_HTH_trans_reg"/>
</dbReference>